<proteinExistence type="predicted"/>
<evidence type="ECO:0000256" key="1">
    <source>
        <dbReference type="SAM" id="MobiDB-lite"/>
    </source>
</evidence>
<reference evidence="2 3" key="2">
    <citation type="journal article" date="2014" name="J. Gen. Appl. Microbiol.">
        <title>The early diverging ascomycetous budding yeast Saitoella complicata has three histone deacetylases belonging to the Clr6, Hos2, and Rpd3 lineages.</title>
        <authorList>
            <person name="Nishida H."/>
            <person name="Matsumoto T."/>
            <person name="Kondo S."/>
            <person name="Hamamoto M."/>
            <person name="Yoshikawa H."/>
        </authorList>
    </citation>
    <scope>NUCLEOTIDE SEQUENCE [LARGE SCALE GENOMIC DNA]</scope>
    <source>
        <strain evidence="2 3">NRRL Y-17804</strain>
    </source>
</reference>
<comment type="caution">
    <text evidence="2">The sequence shown here is derived from an EMBL/GenBank/DDBJ whole genome shotgun (WGS) entry which is preliminary data.</text>
</comment>
<protein>
    <submittedName>
        <fullName evidence="2">Uncharacterized protein</fullName>
    </submittedName>
</protein>
<sequence>MKQLGKANQRMPASHHLPPREKIAKPKHSNRQIKRKRVFGDIPIAAPGLAWAFCPLDLILRVCRRYDDHAKVGLTTRRGGKGRRRFWSVMRSGGRLTLPAVDRETWQARLTTNSVPFLSLSELPRSRICVDEFTVTCMLLDLLATADACTEEGRYVALSIEVDEENQHSTQNQYSLSFTHTQSHAYAVDITENRKPSNRKKLRTLGRIMSN</sequence>
<dbReference type="AlphaFoldDB" id="A0A0E9NJM0"/>
<gene>
    <name evidence="2" type="ORF">G7K_4138-t1</name>
</gene>
<feature type="region of interest" description="Disordered" evidence="1">
    <location>
        <begin position="1"/>
        <end position="32"/>
    </location>
</feature>
<dbReference type="Proteomes" id="UP000033140">
    <property type="component" value="Unassembled WGS sequence"/>
</dbReference>
<accession>A0A0E9NJM0</accession>
<dbReference type="EMBL" id="BACD03000028">
    <property type="protein sequence ID" value="GAO50003.1"/>
    <property type="molecule type" value="Genomic_DNA"/>
</dbReference>
<name>A0A0E9NJM0_SAICN</name>
<organism evidence="2 3">
    <name type="scientific">Saitoella complicata (strain BCRC 22490 / CBS 7301 / JCM 7358 / NBRC 10748 / NRRL Y-17804)</name>
    <dbReference type="NCBI Taxonomy" id="698492"/>
    <lineage>
        <taxon>Eukaryota</taxon>
        <taxon>Fungi</taxon>
        <taxon>Dikarya</taxon>
        <taxon>Ascomycota</taxon>
        <taxon>Taphrinomycotina</taxon>
        <taxon>Taphrinomycotina incertae sedis</taxon>
        <taxon>Saitoella</taxon>
    </lineage>
</organism>
<evidence type="ECO:0000313" key="2">
    <source>
        <dbReference type="EMBL" id="GAO50003.1"/>
    </source>
</evidence>
<evidence type="ECO:0000313" key="3">
    <source>
        <dbReference type="Proteomes" id="UP000033140"/>
    </source>
</evidence>
<keyword evidence="3" id="KW-1185">Reference proteome</keyword>
<reference evidence="2 3" key="3">
    <citation type="journal article" date="2015" name="Genome Announc.">
        <title>Draft Genome Sequence of the Archiascomycetous Yeast Saitoella complicata.</title>
        <authorList>
            <person name="Yamauchi K."/>
            <person name="Kondo S."/>
            <person name="Hamamoto M."/>
            <person name="Takahashi Y."/>
            <person name="Ogura Y."/>
            <person name="Hayashi T."/>
            <person name="Nishida H."/>
        </authorList>
    </citation>
    <scope>NUCLEOTIDE SEQUENCE [LARGE SCALE GENOMIC DNA]</scope>
    <source>
        <strain evidence="2 3">NRRL Y-17804</strain>
    </source>
</reference>
<reference evidence="2 3" key="1">
    <citation type="journal article" date="2011" name="J. Gen. Appl. Microbiol.">
        <title>Draft genome sequencing of the enigmatic yeast Saitoella complicata.</title>
        <authorList>
            <person name="Nishida H."/>
            <person name="Hamamoto M."/>
            <person name="Sugiyama J."/>
        </authorList>
    </citation>
    <scope>NUCLEOTIDE SEQUENCE [LARGE SCALE GENOMIC DNA]</scope>
    <source>
        <strain evidence="2 3">NRRL Y-17804</strain>
    </source>
</reference>